<evidence type="ECO:0000256" key="7">
    <source>
        <dbReference type="ARBA" id="ARBA00023136"/>
    </source>
</evidence>
<evidence type="ECO:0000256" key="2">
    <source>
        <dbReference type="ARBA" id="ARBA00008472"/>
    </source>
</evidence>
<dbReference type="PANTHER" id="PTHR11058">
    <property type="entry name" value="NADH-UBIQUINONE OXIDOREDUCTASE CHAIN 3"/>
    <property type="match status" value="1"/>
</dbReference>
<evidence type="ECO:0000256" key="8">
    <source>
        <dbReference type="ARBA" id="ARBA00049551"/>
    </source>
</evidence>
<protein>
    <recommendedName>
        <fullName evidence="3 9">NADH-ubiquinone oxidoreductase chain 3</fullName>
        <ecNumber evidence="9">7.1.1.2</ecNumber>
    </recommendedName>
</protein>
<keyword evidence="9" id="KW-0679">Respiratory chain</keyword>
<dbReference type="GO" id="GO:0031966">
    <property type="term" value="C:mitochondrial membrane"/>
    <property type="evidence" value="ECO:0007669"/>
    <property type="project" value="UniProtKB-SubCell"/>
</dbReference>
<evidence type="ECO:0000256" key="6">
    <source>
        <dbReference type="ARBA" id="ARBA00022989"/>
    </source>
</evidence>
<dbReference type="EMBL" id="OL678038">
    <property type="protein sequence ID" value="UZZ44227.1"/>
    <property type="molecule type" value="Genomic_DNA"/>
</dbReference>
<evidence type="ECO:0000256" key="4">
    <source>
        <dbReference type="ARBA" id="ARBA00022448"/>
    </source>
</evidence>
<dbReference type="EC" id="7.1.1.2" evidence="9"/>
<evidence type="ECO:0000256" key="9">
    <source>
        <dbReference type="RuleBase" id="RU003640"/>
    </source>
</evidence>
<comment type="subcellular location">
    <subcellularLocation>
        <location evidence="1">Membrane</location>
    </subcellularLocation>
    <subcellularLocation>
        <location evidence="9">Mitochondrion membrane</location>
        <topology evidence="9">Multi-pass membrane protein</topology>
    </subcellularLocation>
</comment>
<keyword evidence="9" id="KW-0830">Ubiquinone</keyword>
<keyword evidence="9" id="KW-1278">Translocase</keyword>
<keyword evidence="5 9" id="KW-0812">Transmembrane</keyword>
<keyword evidence="6 9" id="KW-1133">Transmembrane helix</keyword>
<organism evidence="10">
    <name type="scientific">Orthotrichia sp. XG-2021</name>
    <dbReference type="NCBI Taxonomy" id="2996738"/>
    <lineage>
        <taxon>Eukaryota</taxon>
        <taxon>Metazoa</taxon>
        <taxon>Ecdysozoa</taxon>
        <taxon>Arthropoda</taxon>
        <taxon>Hexapoda</taxon>
        <taxon>Insecta</taxon>
        <taxon>Pterygota</taxon>
        <taxon>Neoptera</taxon>
        <taxon>Endopterygota</taxon>
        <taxon>Trichoptera</taxon>
        <taxon>Integripalpia</taxon>
        <taxon>Hydroptiloidea</taxon>
        <taxon>Hydroptilidae</taxon>
        <taxon>Orthotrichiinae</taxon>
        <taxon>Orthotrichia</taxon>
    </lineage>
</organism>
<keyword evidence="7 9" id="KW-0472">Membrane</keyword>
<dbReference type="Gene3D" id="1.20.58.1610">
    <property type="entry name" value="NADH:ubiquinone/plastoquinone oxidoreductase, chain 3"/>
    <property type="match status" value="1"/>
</dbReference>
<sequence length="117" mass="14502">MFYLLNMMLMIFIILNIFMLIMFMFNLKKMKMFKKISSFECGFTMQSLTRLPMSIYFFFIAMIFLIFDVEIVLIIPMIMILKYNNFYIWMSMSMYFLIILLMSIFHEWNQMMINWNN</sequence>
<dbReference type="PANTHER" id="PTHR11058:SF9">
    <property type="entry name" value="NADH-UBIQUINONE OXIDOREDUCTASE CHAIN 3"/>
    <property type="match status" value="1"/>
</dbReference>
<dbReference type="InterPro" id="IPR038430">
    <property type="entry name" value="NDAH_ubi_oxred_su3_sf"/>
</dbReference>
<gene>
    <name evidence="10" type="primary">ND3</name>
</gene>
<keyword evidence="9" id="KW-0249">Electron transport</keyword>
<keyword evidence="9 10" id="KW-0496">Mitochondrion</keyword>
<evidence type="ECO:0000313" key="10">
    <source>
        <dbReference type="EMBL" id="UZZ44227.1"/>
    </source>
</evidence>
<proteinExistence type="inferred from homology"/>
<dbReference type="Pfam" id="PF00507">
    <property type="entry name" value="Oxidored_q4"/>
    <property type="match status" value="1"/>
</dbReference>
<name>A0A9E8LP53_9NEOP</name>
<feature type="transmembrane region" description="Helical" evidence="9">
    <location>
        <begin position="6"/>
        <end position="27"/>
    </location>
</feature>
<keyword evidence="9" id="KW-0520">NAD</keyword>
<evidence type="ECO:0000256" key="5">
    <source>
        <dbReference type="ARBA" id="ARBA00022692"/>
    </source>
</evidence>
<feature type="transmembrane region" description="Helical" evidence="9">
    <location>
        <begin position="55"/>
        <end position="80"/>
    </location>
</feature>
<dbReference type="InterPro" id="IPR000440">
    <property type="entry name" value="NADH_UbQ/plastoQ_OxRdtase_su3"/>
</dbReference>
<evidence type="ECO:0000256" key="3">
    <source>
        <dbReference type="ARBA" id="ARBA00021007"/>
    </source>
</evidence>
<accession>A0A9E8LP53</accession>
<feature type="transmembrane region" description="Helical" evidence="9">
    <location>
        <begin position="86"/>
        <end position="105"/>
    </location>
</feature>
<dbReference type="GO" id="GO:0008137">
    <property type="term" value="F:NADH dehydrogenase (ubiquinone) activity"/>
    <property type="evidence" value="ECO:0007669"/>
    <property type="project" value="UniProtKB-UniRule"/>
</dbReference>
<reference evidence="10" key="1">
    <citation type="submission" date="2021-11" db="EMBL/GenBank/DDBJ databases">
        <authorList>
            <person name="Ge X.-Y."/>
            <person name="Peng L."/>
            <person name="Sun C.-H."/>
            <person name="Wang B.-X."/>
        </authorList>
    </citation>
    <scope>NUCLEOTIDE SEQUENCE</scope>
</reference>
<keyword evidence="4 9" id="KW-0813">Transport</keyword>
<comment type="catalytic activity">
    <reaction evidence="8 9">
        <text>a ubiquinone + NADH + 5 H(+)(in) = a ubiquinol + NAD(+) + 4 H(+)(out)</text>
        <dbReference type="Rhea" id="RHEA:29091"/>
        <dbReference type="Rhea" id="RHEA-COMP:9565"/>
        <dbReference type="Rhea" id="RHEA-COMP:9566"/>
        <dbReference type="ChEBI" id="CHEBI:15378"/>
        <dbReference type="ChEBI" id="CHEBI:16389"/>
        <dbReference type="ChEBI" id="CHEBI:17976"/>
        <dbReference type="ChEBI" id="CHEBI:57540"/>
        <dbReference type="ChEBI" id="CHEBI:57945"/>
        <dbReference type="EC" id="7.1.1.2"/>
    </reaction>
</comment>
<comment type="function">
    <text evidence="9">Core subunit of the mitochondrial membrane respiratory chain NADH dehydrogenase (Complex I) which catalyzes electron transfer from NADH through the respiratory chain, using ubiquinone as an electron acceptor. Essential for the catalytic activity of complex I.</text>
</comment>
<dbReference type="AlphaFoldDB" id="A0A9E8LP53"/>
<geneLocation type="mitochondrion" evidence="10"/>
<evidence type="ECO:0000256" key="1">
    <source>
        <dbReference type="ARBA" id="ARBA00004370"/>
    </source>
</evidence>
<comment type="similarity">
    <text evidence="2 9">Belongs to the complex I subunit 3 family.</text>
</comment>
<dbReference type="GO" id="GO:0030964">
    <property type="term" value="C:NADH dehydrogenase complex"/>
    <property type="evidence" value="ECO:0007669"/>
    <property type="project" value="TreeGrafter"/>
</dbReference>
<reference evidence="10" key="2">
    <citation type="journal article" date="2022" name="Syst. Entomol.">
        <title>Massive gene rearrangements of mitochondrial genomes and implications for the phylogeny of Trichoptera (Insecta).</title>
        <authorList>
            <person name="Ge X."/>
            <person name="Peng L."/>
            <person name="Vogler A.P."/>
            <person name="Morse J.C."/>
            <person name="Yang L."/>
            <person name="Sun C."/>
            <person name="Wang B."/>
        </authorList>
    </citation>
    <scope>NUCLEOTIDE SEQUENCE</scope>
</reference>